<feature type="domain" description="WxL" evidence="2">
    <location>
        <begin position="52"/>
        <end position="231"/>
    </location>
</feature>
<name>A0ABT6D274_9LACO</name>
<sequence length="236" mass="24169">MSYKSILASAAALAAVVGTTGIVANADSTLPAATSTTKNDAKGSVSGNSDATVKVQEGFLTLDAVPDMNFGLTAQSKTANKNLPLINNQGLISDDGNDSGLLKVTDSRTSTSTSGADGSTTTTTMPWQLTATLGDFANVDGTAVANLSDWAINLKQTSGENTSGKMPSLYQPKLVSGDKTQHRVMQSAQGTGYGSTSVYYNKANTASLDMGANVPAGQYDAPITWTLNATPNASVN</sequence>
<feature type="signal peptide" evidence="1">
    <location>
        <begin position="1"/>
        <end position="26"/>
    </location>
</feature>
<reference evidence="3" key="1">
    <citation type="submission" date="2023-03" db="EMBL/GenBank/DDBJ databases">
        <title>Comparative genomics of Weissella fermenti BK2, and weissella type species.</title>
        <authorList>
            <person name="Lee J.K."/>
            <person name="Baek J.H."/>
            <person name="Kim J.M."/>
            <person name="Choi D.G."/>
            <person name="Jeon C.O."/>
        </authorList>
    </citation>
    <scope>NUCLEOTIDE SEQUENCE</scope>
    <source>
        <strain evidence="3">BK2</strain>
    </source>
</reference>
<evidence type="ECO:0000313" key="5">
    <source>
        <dbReference type="Proteomes" id="UP001146336"/>
    </source>
</evidence>
<evidence type="ECO:0000313" key="3">
    <source>
        <dbReference type="EMBL" id="MDF9299213.1"/>
    </source>
</evidence>
<proteinExistence type="predicted"/>
<dbReference type="RefSeq" id="WP_199405008.1">
    <property type="nucleotide sequence ID" value="NZ_JAOZFC020000001.1"/>
</dbReference>
<feature type="chain" id="PRO_5045032336" evidence="1">
    <location>
        <begin position="27"/>
        <end position="236"/>
    </location>
</feature>
<protein>
    <submittedName>
        <fullName evidence="3">WxL domain-containing protein</fullName>
    </submittedName>
</protein>
<organism evidence="3 5">
    <name type="scientific">Weissella fermenti</name>
    <dbReference type="NCBI Taxonomy" id="2987699"/>
    <lineage>
        <taxon>Bacteria</taxon>
        <taxon>Bacillati</taxon>
        <taxon>Bacillota</taxon>
        <taxon>Bacilli</taxon>
        <taxon>Lactobacillales</taxon>
        <taxon>Lactobacillaceae</taxon>
        <taxon>Weissella</taxon>
    </lineage>
</organism>
<keyword evidence="5" id="KW-1185">Reference proteome</keyword>
<dbReference type="InterPro" id="IPR027994">
    <property type="entry name" value="WxL_dom"/>
</dbReference>
<dbReference type="EMBL" id="JAOZFC020000004">
    <property type="protein sequence ID" value="MDF9300883.1"/>
    <property type="molecule type" value="Genomic_DNA"/>
</dbReference>
<dbReference type="Proteomes" id="UP001146336">
    <property type="component" value="Unassembled WGS sequence"/>
</dbReference>
<evidence type="ECO:0000259" key="2">
    <source>
        <dbReference type="Pfam" id="PF13731"/>
    </source>
</evidence>
<comment type="caution">
    <text evidence="3">The sequence shown here is derived from an EMBL/GenBank/DDBJ whole genome shotgun (WGS) entry which is preliminary data.</text>
</comment>
<evidence type="ECO:0000256" key="1">
    <source>
        <dbReference type="SAM" id="SignalP"/>
    </source>
</evidence>
<keyword evidence="1" id="KW-0732">Signal</keyword>
<evidence type="ECO:0000313" key="4">
    <source>
        <dbReference type="EMBL" id="MDF9300883.1"/>
    </source>
</evidence>
<dbReference type="EMBL" id="JAOZFC020000001">
    <property type="protein sequence ID" value="MDF9299213.1"/>
    <property type="molecule type" value="Genomic_DNA"/>
</dbReference>
<accession>A0ABT6D274</accession>
<dbReference type="Pfam" id="PF13731">
    <property type="entry name" value="WxL"/>
    <property type="match status" value="1"/>
</dbReference>
<gene>
    <name evidence="3" type="ORF">OIT47_002675</name>
    <name evidence="4" type="ORF">OIT47_011480</name>
</gene>